<dbReference type="Proteomes" id="UP001434883">
    <property type="component" value="Unassembled WGS sequence"/>
</dbReference>
<evidence type="ECO:0000313" key="2">
    <source>
        <dbReference type="EMBL" id="MEQ2218649.1"/>
    </source>
</evidence>
<sequence>LPKILDESGCEAQLEVLTCLCISQGFPSPTITWERLENHVEYSVDITVSNHTVKSTIFLNVKDNSSIPAVCVRRLMTLLRTVTQMGTIIPFLIGLLLSAAIFSLLLLCCRPKGQLRDMKARKLEHLK</sequence>
<dbReference type="EMBL" id="JAHRIN010077310">
    <property type="protein sequence ID" value="MEQ2218649.1"/>
    <property type="molecule type" value="Genomic_DNA"/>
</dbReference>
<keyword evidence="1" id="KW-0812">Transmembrane</keyword>
<organism evidence="2 3">
    <name type="scientific">Xenoophorus captivus</name>
    <dbReference type="NCBI Taxonomy" id="1517983"/>
    <lineage>
        <taxon>Eukaryota</taxon>
        <taxon>Metazoa</taxon>
        <taxon>Chordata</taxon>
        <taxon>Craniata</taxon>
        <taxon>Vertebrata</taxon>
        <taxon>Euteleostomi</taxon>
        <taxon>Actinopterygii</taxon>
        <taxon>Neopterygii</taxon>
        <taxon>Teleostei</taxon>
        <taxon>Neoteleostei</taxon>
        <taxon>Acanthomorphata</taxon>
        <taxon>Ovalentaria</taxon>
        <taxon>Atherinomorphae</taxon>
        <taxon>Cyprinodontiformes</taxon>
        <taxon>Goodeidae</taxon>
        <taxon>Xenoophorus</taxon>
    </lineage>
</organism>
<evidence type="ECO:0000313" key="3">
    <source>
        <dbReference type="Proteomes" id="UP001434883"/>
    </source>
</evidence>
<feature type="non-terminal residue" evidence="2">
    <location>
        <position position="1"/>
    </location>
</feature>
<proteinExistence type="predicted"/>
<reference evidence="2 3" key="1">
    <citation type="submission" date="2021-06" db="EMBL/GenBank/DDBJ databases">
        <authorList>
            <person name="Palmer J.M."/>
        </authorList>
    </citation>
    <scope>NUCLEOTIDE SEQUENCE [LARGE SCALE GENOMIC DNA]</scope>
    <source>
        <strain evidence="2 3">XC_2019</strain>
        <tissue evidence="2">Muscle</tissue>
    </source>
</reference>
<comment type="caution">
    <text evidence="2">The sequence shown here is derived from an EMBL/GenBank/DDBJ whole genome shotgun (WGS) entry which is preliminary data.</text>
</comment>
<evidence type="ECO:0008006" key="4">
    <source>
        <dbReference type="Google" id="ProtNLM"/>
    </source>
</evidence>
<gene>
    <name evidence="2" type="ORF">XENOCAPTIV_006252</name>
</gene>
<keyword evidence="1" id="KW-1133">Transmembrane helix</keyword>
<evidence type="ECO:0000256" key="1">
    <source>
        <dbReference type="SAM" id="Phobius"/>
    </source>
</evidence>
<name>A0ABV0SDM9_9TELE</name>
<keyword evidence="3" id="KW-1185">Reference proteome</keyword>
<protein>
    <recommendedName>
        <fullName evidence="4">Ig-like domain-containing protein</fullName>
    </recommendedName>
</protein>
<keyword evidence="1" id="KW-0472">Membrane</keyword>
<dbReference type="InterPro" id="IPR013783">
    <property type="entry name" value="Ig-like_fold"/>
</dbReference>
<dbReference type="Gene3D" id="2.60.40.10">
    <property type="entry name" value="Immunoglobulins"/>
    <property type="match status" value="1"/>
</dbReference>
<feature type="transmembrane region" description="Helical" evidence="1">
    <location>
        <begin position="88"/>
        <end position="109"/>
    </location>
</feature>
<accession>A0ABV0SDM9</accession>